<keyword evidence="1" id="KW-0812">Transmembrane</keyword>
<dbReference type="InterPro" id="IPR021309">
    <property type="entry name" value="YgaP-like_TM"/>
</dbReference>
<keyword evidence="1" id="KW-1133">Transmembrane helix</keyword>
<dbReference type="Proteomes" id="UP001338309">
    <property type="component" value="Unassembled WGS sequence"/>
</dbReference>
<keyword evidence="1" id="KW-0472">Membrane</keyword>
<organism evidence="3 4">
    <name type="scientific">Algoriphagus confluentis</name>
    <dbReference type="NCBI Taxonomy" id="1697556"/>
    <lineage>
        <taxon>Bacteria</taxon>
        <taxon>Pseudomonadati</taxon>
        <taxon>Bacteroidota</taxon>
        <taxon>Cytophagia</taxon>
        <taxon>Cytophagales</taxon>
        <taxon>Cyclobacteriaceae</taxon>
        <taxon>Algoriphagus</taxon>
    </lineage>
</organism>
<reference evidence="3 4" key="1">
    <citation type="submission" date="2023-08" db="EMBL/GenBank/DDBJ databases">
        <title>Draft genome sequence of Algoriphagus confluentis.</title>
        <authorList>
            <person name="Takatani N."/>
            <person name="Hosokawa M."/>
            <person name="Sawabe T."/>
        </authorList>
    </citation>
    <scope>NUCLEOTIDE SEQUENCE [LARGE SCALE GENOMIC DNA]</scope>
    <source>
        <strain evidence="3 4">NBRC 111222</strain>
    </source>
</reference>
<dbReference type="Pfam" id="PF11127">
    <property type="entry name" value="YgaP-like_TM"/>
    <property type="match status" value="1"/>
</dbReference>
<name>A0ABQ6PTX4_9BACT</name>
<sequence>MQKNMGATDKTIRLIAAVALVILYFTGILEGTLGIIALVVAGVFVLTSWVSFCPLYPILRINTCAKKKVT</sequence>
<feature type="transmembrane region" description="Helical" evidence="1">
    <location>
        <begin position="35"/>
        <end position="59"/>
    </location>
</feature>
<evidence type="ECO:0000313" key="3">
    <source>
        <dbReference type="EMBL" id="GMQ31032.1"/>
    </source>
</evidence>
<protein>
    <submittedName>
        <fullName evidence="3">DUF2892 domain-containing protein</fullName>
    </submittedName>
</protein>
<evidence type="ECO:0000256" key="1">
    <source>
        <dbReference type="SAM" id="Phobius"/>
    </source>
</evidence>
<proteinExistence type="predicted"/>
<comment type="caution">
    <text evidence="3">The sequence shown here is derived from an EMBL/GenBank/DDBJ whole genome shotgun (WGS) entry which is preliminary data.</text>
</comment>
<evidence type="ECO:0000259" key="2">
    <source>
        <dbReference type="Pfam" id="PF11127"/>
    </source>
</evidence>
<keyword evidence="4" id="KW-1185">Reference proteome</keyword>
<feature type="transmembrane region" description="Helical" evidence="1">
    <location>
        <begin position="12"/>
        <end position="29"/>
    </location>
</feature>
<dbReference type="EMBL" id="BTPD01000014">
    <property type="protein sequence ID" value="GMQ31032.1"/>
    <property type="molecule type" value="Genomic_DNA"/>
</dbReference>
<gene>
    <name evidence="3" type="ORF">Aconfl_36750</name>
</gene>
<accession>A0ABQ6PTX4</accession>
<dbReference type="RefSeq" id="WP_338225738.1">
    <property type="nucleotide sequence ID" value="NZ_BTPD01000014.1"/>
</dbReference>
<evidence type="ECO:0000313" key="4">
    <source>
        <dbReference type="Proteomes" id="UP001338309"/>
    </source>
</evidence>
<feature type="domain" description="Inner membrane protein YgaP-like transmembrane" evidence="2">
    <location>
        <begin position="1"/>
        <end position="67"/>
    </location>
</feature>